<dbReference type="OMA" id="WIADGHS"/>
<organism evidence="7 8">
    <name type="scientific">Hypholoma sublateritium (strain FD-334 SS-4)</name>
    <dbReference type="NCBI Taxonomy" id="945553"/>
    <lineage>
        <taxon>Eukaryota</taxon>
        <taxon>Fungi</taxon>
        <taxon>Dikarya</taxon>
        <taxon>Basidiomycota</taxon>
        <taxon>Agaricomycotina</taxon>
        <taxon>Agaricomycetes</taxon>
        <taxon>Agaricomycetidae</taxon>
        <taxon>Agaricales</taxon>
        <taxon>Agaricineae</taxon>
        <taxon>Strophariaceae</taxon>
        <taxon>Hypholoma</taxon>
    </lineage>
</organism>
<dbReference type="SUPFAM" id="SSF57850">
    <property type="entry name" value="RING/U-box"/>
    <property type="match status" value="1"/>
</dbReference>
<protein>
    <recommendedName>
        <fullName evidence="6">RING-type domain-containing protein</fullName>
    </recommendedName>
</protein>
<keyword evidence="3" id="KW-0862">Zinc</keyword>
<keyword evidence="2 4" id="KW-0863">Zinc-finger</keyword>
<dbReference type="GO" id="GO:0008270">
    <property type="term" value="F:zinc ion binding"/>
    <property type="evidence" value="ECO:0007669"/>
    <property type="project" value="UniProtKB-KW"/>
</dbReference>
<dbReference type="EMBL" id="KN817518">
    <property type="protein sequence ID" value="KJA30038.1"/>
    <property type="molecule type" value="Genomic_DNA"/>
</dbReference>
<evidence type="ECO:0000259" key="6">
    <source>
        <dbReference type="PROSITE" id="PS50089"/>
    </source>
</evidence>
<dbReference type="InterPro" id="IPR001841">
    <property type="entry name" value="Znf_RING"/>
</dbReference>
<proteinExistence type="predicted"/>
<dbReference type="Gene3D" id="3.30.40.10">
    <property type="entry name" value="Zinc/RING finger domain, C3HC4 (zinc finger)"/>
    <property type="match status" value="1"/>
</dbReference>
<evidence type="ECO:0000256" key="4">
    <source>
        <dbReference type="PROSITE-ProRule" id="PRU00175"/>
    </source>
</evidence>
<dbReference type="InterPro" id="IPR018957">
    <property type="entry name" value="Znf_C3HC4_RING-type"/>
</dbReference>
<feature type="compositionally biased region" description="Basic and acidic residues" evidence="5">
    <location>
        <begin position="202"/>
        <end position="213"/>
    </location>
</feature>
<dbReference type="InterPro" id="IPR013083">
    <property type="entry name" value="Znf_RING/FYVE/PHD"/>
</dbReference>
<dbReference type="Proteomes" id="UP000054270">
    <property type="component" value="Unassembled WGS sequence"/>
</dbReference>
<feature type="region of interest" description="Disordered" evidence="5">
    <location>
        <begin position="191"/>
        <end position="213"/>
    </location>
</feature>
<accession>A0A0D2N0V8</accession>
<sequence>MDPIFSTREEMFDNLRIISENLRNGVQAGQLSSQQIRTLIDGLPRIKEPQVIEYGEKDNFCPICFVPYLVILTEEEMASAMDSPAHPVEDMGVTKLTQPWQCGHMFCRRDISKWIADGHSSCPMCRRNLLENPTSDQQETAEEAAEIAARLAEFTRANEFIRNETDPLVQLLLSSSVGHTELEEMWRNAGAAGAFQPGEAPADDRREYSGMYS</sequence>
<dbReference type="STRING" id="945553.A0A0D2N0V8"/>
<name>A0A0D2N0V8_HYPSF</name>
<keyword evidence="8" id="KW-1185">Reference proteome</keyword>
<evidence type="ECO:0000313" key="8">
    <source>
        <dbReference type="Proteomes" id="UP000054270"/>
    </source>
</evidence>
<keyword evidence="1" id="KW-0479">Metal-binding</keyword>
<dbReference type="AlphaFoldDB" id="A0A0D2N0V8"/>
<evidence type="ECO:0000256" key="5">
    <source>
        <dbReference type="SAM" id="MobiDB-lite"/>
    </source>
</evidence>
<evidence type="ECO:0000256" key="3">
    <source>
        <dbReference type="ARBA" id="ARBA00022833"/>
    </source>
</evidence>
<gene>
    <name evidence="7" type="ORF">HYPSUDRAFT_60876</name>
</gene>
<dbReference type="OrthoDB" id="8062037at2759"/>
<evidence type="ECO:0000256" key="2">
    <source>
        <dbReference type="ARBA" id="ARBA00022771"/>
    </source>
</evidence>
<feature type="domain" description="RING-type" evidence="6">
    <location>
        <begin position="61"/>
        <end position="126"/>
    </location>
</feature>
<reference evidence="8" key="1">
    <citation type="submission" date="2014-04" db="EMBL/GenBank/DDBJ databases">
        <title>Evolutionary Origins and Diversification of the Mycorrhizal Mutualists.</title>
        <authorList>
            <consortium name="DOE Joint Genome Institute"/>
            <consortium name="Mycorrhizal Genomics Consortium"/>
            <person name="Kohler A."/>
            <person name="Kuo A."/>
            <person name="Nagy L.G."/>
            <person name="Floudas D."/>
            <person name="Copeland A."/>
            <person name="Barry K.W."/>
            <person name="Cichocki N."/>
            <person name="Veneault-Fourrey C."/>
            <person name="LaButti K."/>
            <person name="Lindquist E.A."/>
            <person name="Lipzen A."/>
            <person name="Lundell T."/>
            <person name="Morin E."/>
            <person name="Murat C."/>
            <person name="Riley R."/>
            <person name="Ohm R."/>
            <person name="Sun H."/>
            <person name="Tunlid A."/>
            <person name="Henrissat B."/>
            <person name="Grigoriev I.V."/>
            <person name="Hibbett D.S."/>
            <person name="Martin F."/>
        </authorList>
    </citation>
    <scope>NUCLEOTIDE SEQUENCE [LARGE SCALE GENOMIC DNA]</scope>
    <source>
        <strain evidence="8">FD-334 SS-4</strain>
    </source>
</reference>
<dbReference type="Pfam" id="PF00097">
    <property type="entry name" value="zf-C3HC4"/>
    <property type="match status" value="1"/>
</dbReference>
<evidence type="ECO:0000313" key="7">
    <source>
        <dbReference type="EMBL" id="KJA30038.1"/>
    </source>
</evidence>
<dbReference type="PROSITE" id="PS50089">
    <property type="entry name" value="ZF_RING_2"/>
    <property type="match status" value="1"/>
</dbReference>
<evidence type="ECO:0000256" key="1">
    <source>
        <dbReference type="ARBA" id="ARBA00022723"/>
    </source>
</evidence>